<proteinExistence type="inferred from homology"/>
<evidence type="ECO:0000313" key="3">
    <source>
        <dbReference type="Proteomes" id="UP000266568"/>
    </source>
</evidence>
<dbReference type="Proteomes" id="UP000266568">
    <property type="component" value="Unassembled WGS sequence"/>
</dbReference>
<dbReference type="AlphaFoldDB" id="A0A397NJ02"/>
<comment type="caution">
    <text evidence="2">The sequence shown here is derived from an EMBL/GenBank/DDBJ whole genome shotgun (WGS) entry which is preliminary data.</text>
</comment>
<dbReference type="InterPro" id="IPR007607">
    <property type="entry name" value="BacA/B"/>
</dbReference>
<dbReference type="PANTHER" id="PTHR35024:SF4">
    <property type="entry name" value="POLYMER-FORMING CYTOSKELETAL PROTEIN"/>
    <property type="match status" value="1"/>
</dbReference>
<accession>A0A397NJ02</accession>
<name>A0A397NJ02_9SPHN</name>
<dbReference type="RefSeq" id="WP_119037646.1">
    <property type="nucleotide sequence ID" value="NZ_QXDC01000006.1"/>
</dbReference>
<evidence type="ECO:0000256" key="1">
    <source>
        <dbReference type="ARBA" id="ARBA00044755"/>
    </source>
</evidence>
<comment type="similarity">
    <text evidence="1">Belongs to the bactofilin family.</text>
</comment>
<sequence length="133" mass="13485">MFGNRNVGSTTAKRNGFSVLGPEVTVTGDIEADSDLHIDGTVAGDLACVSLIQTGSGRITGAVRARSARIAGTIEGSVAVDDLTIEASARILGDIAYASITIEGGATVEGRLSRTDAADKGADRPVRLIAAAE</sequence>
<dbReference type="Pfam" id="PF04519">
    <property type="entry name" value="Bactofilin"/>
    <property type="match status" value="1"/>
</dbReference>
<dbReference type="PANTHER" id="PTHR35024">
    <property type="entry name" value="HYPOTHETICAL CYTOSOLIC PROTEIN"/>
    <property type="match status" value="1"/>
</dbReference>
<dbReference type="OrthoDB" id="5738271at2"/>
<gene>
    <name evidence="2" type="ORF">DFR49_4289</name>
</gene>
<reference evidence="2 3" key="1">
    <citation type="submission" date="2018-08" db="EMBL/GenBank/DDBJ databases">
        <title>Genomic Encyclopedia of Type Strains, Phase IV (KMG-IV): sequencing the most valuable type-strain genomes for metagenomic binning, comparative biology and taxonomic classification.</title>
        <authorList>
            <person name="Goeker M."/>
        </authorList>
    </citation>
    <scope>NUCLEOTIDE SEQUENCE [LARGE SCALE GENOMIC DNA]</scope>
    <source>
        <strain evidence="2 3">DSM 25527</strain>
    </source>
</reference>
<dbReference type="EMBL" id="QXDC01000006">
    <property type="protein sequence ID" value="RIA35509.1"/>
    <property type="molecule type" value="Genomic_DNA"/>
</dbReference>
<evidence type="ECO:0000313" key="2">
    <source>
        <dbReference type="EMBL" id="RIA35509.1"/>
    </source>
</evidence>
<protein>
    <submittedName>
        <fullName evidence="2">Cytoskeletal protein CcmA (Bactofilin family)</fullName>
    </submittedName>
</protein>
<organism evidence="2 3">
    <name type="scientific">Hephaestia caeni</name>
    <dbReference type="NCBI Taxonomy" id="645617"/>
    <lineage>
        <taxon>Bacteria</taxon>
        <taxon>Pseudomonadati</taxon>
        <taxon>Pseudomonadota</taxon>
        <taxon>Alphaproteobacteria</taxon>
        <taxon>Sphingomonadales</taxon>
        <taxon>Sphingomonadaceae</taxon>
        <taxon>Hephaestia</taxon>
    </lineage>
</organism>
<keyword evidence="3" id="KW-1185">Reference proteome</keyword>